<proteinExistence type="predicted"/>
<evidence type="ECO:0000313" key="2">
    <source>
        <dbReference type="EMBL" id="SFZ73998.1"/>
    </source>
</evidence>
<sequence>MVFRNQIKNEIVTRDAPCGFSKSRHKKMVKKKIAKDISLEDINNIGYGLGIAIKTFRDAIARAFGDDDDDIKCETCGKLIDCDCMQCHECDHSLTCDTCGFCHTDGWEAMDCWSSENDPDYDPFDI</sequence>
<evidence type="ECO:0000313" key="3">
    <source>
        <dbReference type="Proteomes" id="UP000185655"/>
    </source>
</evidence>
<gene>
    <name evidence="1" type="ORF">RR45_GL000175</name>
    <name evidence="2" type="ORF">SAMN02746068_01037</name>
</gene>
<dbReference type="EMBL" id="JXJT01000001">
    <property type="protein sequence ID" value="PCS04856.1"/>
    <property type="molecule type" value="Genomic_DNA"/>
</dbReference>
<keyword evidence="4" id="KW-1185">Reference proteome</keyword>
<dbReference type="OrthoDB" id="2339912at2"/>
<dbReference type="RefSeq" id="WP_072353540.1">
    <property type="nucleotide sequence ID" value="NZ_FPKS01000004.1"/>
</dbReference>
<accession>A0A1K2HB61</accession>
<organism evidence="2 3">
    <name type="scientific">Pseudolactococcus chungangensis CAU 28 = DSM 22330</name>
    <dbReference type="NCBI Taxonomy" id="1122154"/>
    <lineage>
        <taxon>Bacteria</taxon>
        <taxon>Bacillati</taxon>
        <taxon>Bacillota</taxon>
        <taxon>Bacilli</taxon>
        <taxon>Lactobacillales</taxon>
        <taxon>Streptococcaceae</taxon>
        <taxon>Pseudolactococcus</taxon>
    </lineage>
</organism>
<dbReference type="Proteomes" id="UP000218979">
    <property type="component" value="Unassembled WGS sequence"/>
</dbReference>
<evidence type="ECO:0000313" key="4">
    <source>
        <dbReference type="Proteomes" id="UP000218979"/>
    </source>
</evidence>
<dbReference type="AlphaFoldDB" id="A0A1K2HB61"/>
<reference evidence="2 3" key="2">
    <citation type="submission" date="2016-11" db="EMBL/GenBank/DDBJ databases">
        <authorList>
            <person name="Jaros S."/>
            <person name="Januszkiewicz K."/>
            <person name="Wedrychowicz H."/>
        </authorList>
    </citation>
    <scope>NUCLEOTIDE SEQUENCE [LARGE SCALE GENOMIC DNA]</scope>
    <source>
        <strain evidence="2 3">DSM 22330</strain>
    </source>
</reference>
<dbReference type="Proteomes" id="UP000185655">
    <property type="component" value="Unassembled WGS sequence"/>
</dbReference>
<dbReference type="EMBL" id="FPKS01000004">
    <property type="protein sequence ID" value="SFZ73998.1"/>
    <property type="molecule type" value="Genomic_DNA"/>
</dbReference>
<reference evidence="1 4" key="1">
    <citation type="submission" date="2014-12" db="EMBL/GenBank/DDBJ databases">
        <title>Draft genome sequences of 10 type strains of Lactococcus.</title>
        <authorList>
            <person name="Sun Z."/>
            <person name="Zhong Z."/>
            <person name="Liu W."/>
            <person name="Zhang W."/>
            <person name="Zhang H."/>
        </authorList>
    </citation>
    <scope>NUCLEOTIDE SEQUENCE [LARGE SCALE GENOMIC DNA]</scope>
    <source>
        <strain evidence="1 4">DSM 22330</strain>
    </source>
</reference>
<dbReference type="STRING" id="1122154.SAMN02746068_01037"/>
<protein>
    <submittedName>
        <fullName evidence="2">Uncharacterized protein</fullName>
    </submittedName>
</protein>
<name>A0A1K2HB61_9LACT</name>
<evidence type="ECO:0000313" key="1">
    <source>
        <dbReference type="EMBL" id="PCS04856.1"/>
    </source>
</evidence>